<name>A0A8K1FJE1_PYTOL</name>
<keyword evidence="11" id="KW-1185">Reference proteome</keyword>
<keyword evidence="6" id="KW-0175">Coiled coil</keyword>
<evidence type="ECO:0000259" key="9">
    <source>
        <dbReference type="PROSITE" id="PS51328"/>
    </source>
</evidence>
<proteinExistence type="predicted"/>
<dbReference type="GO" id="GO:0005789">
    <property type="term" value="C:endoplasmic reticulum membrane"/>
    <property type="evidence" value="ECO:0007669"/>
    <property type="project" value="TreeGrafter"/>
</dbReference>
<evidence type="ECO:0000256" key="5">
    <source>
        <dbReference type="ARBA" id="ARBA00023136"/>
    </source>
</evidence>
<dbReference type="PANTHER" id="PTHR12223">
    <property type="entry name" value="VESICULAR MANNOSE-BINDING LECTIN"/>
    <property type="match status" value="1"/>
</dbReference>
<dbReference type="Proteomes" id="UP000794436">
    <property type="component" value="Unassembled WGS sequence"/>
</dbReference>
<evidence type="ECO:0000256" key="3">
    <source>
        <dbReference type="ARBA" id="ARBA00022729"/>
    </source>
</evidence>
<dbReference type="InterPro" id="IPR051136">
    <property type="entry name" value="Intracellular_Lectin-GPT"/>
</dbReference>
<sequence length="408" mass="46001">MRFLIALACVLAACVQLTLAELLTSLSFNKPFDTISADGEREVSKDWTHGGSTAVNRHFVRLTPDRQSRKGYIWSKEKLGRREFSLVLTFRISGQAQTWFGDGLALWITTSPSYVAGDNHGFTGNFKGFGFVFDTFVNQEHSGGHMDVTFLENNGSRTLDDLYYMPKVGCMAPGIRYHEGNAAFSPSLNMSRAKVQFANHFVTISIDAKNTGEWEECYRTELLIPEHWIEESTIGLTASTGGLADNHDVISVQVFDEISDAGHNDSDEKVRGLTEHLDEATSSVDNEARLRMLKRKYQQLVEDFEHQFTALKESTENTIKKLREQEAEDTARIQDLELWAEGKVAESVYRSVSEVREEVEDKLKKTVEETAKKTGSWKTPFFVLVLVLGGLCAVGYKKYQDLRKSHLL</sequence>
<evidence type="ECO:0000256" key="2">
    <source>
        <dbReference type="ARBA" id="ARBA00022692"/>
    </source>
</evidence>
<feature type="coiled-coil region" evidence="6">
    <location>
        <begin position="312"/>
        <end position="369"/>
    </location>
</feature>
<dbReference type="GO" id="GO:0030134">
    <property type="term" value="C:COPII-coated ER to Golgi transport vesicle"/>
    <property type="evidence" value="ECO:0007669"/>
    <property type="project" value="TreeGrafter"/>
</dbReference>
<evidence type="ECO:0000256" key="6">
    <source>
        <dbReference type="SAM" id="Coils"/>
    </source>
</evidence>
<evidence type="ECO:0000313" key="11">
    <source>
        <dbReference type="Proteomes" id="UP000794436"/>
    </source>
</evidence>
<comment type="subcellular location">
    <subcellularLocation>
        <location evidence="1">Membrane</location>
        <topology evidence="1">Single-pass type I membrane protein</topology>
    </subcellularLocation>
</comment>
<evidence type="ECO:0000256" key="7">
    <source>
        <dbReference type="SAM" id="Phobius"/>
    </source>
</evidence>
<feature type="chain" id="PRO_5035457246" description="L-type lectin-like domain-containing protein" evidence="8">
    <location>
        <begin position="21"/>
        <end position="408"/>
    </location>
</feature>
<keyword evidence="5 7" id="KW-0472">Membrane</keyword>
<dbReference type="OrthoDB" id="270293at2759"/>
<evidence type="ECO:0000256" key="8">
    <source>
        <dbReference type="SAM" id="SignalP"/>
    </source>
</evidence>
<keyword evidence="3 8" id="KW-0732">Signal</keyword>
<dbReference type="InterPro" id="IPR013320">
    <property type="entry name" value="ConA-like_dom_sf"/>
</dbReference>
<evidence type="ECO:0000256" key="1">
    <source>
        <dbReference type="ARBA" id="ARBA00004479"/>
    </source>
</evidence>
<dbReference type="PANTHER" id="PTHR12223:SF28">
    <property type="entry name" value="LECTIN, MANNOSE BINDING 1 LIKE"/>
    <property type="match status" value="1"/>
</dbReference>
<dbReference type="GO" id="GO:0005537">
    <property type="term" value="F:D-mannose binding"/>
    <property type="evidence" value="ECO:0007669"/>
    <property type="project" value="TreeGrafter"/>
</dbReference>
<dbReference type="GO" id="GO:0005793">
    <property type="term" value="C:endoplasmic reticulum-Golgi intermediate compartment"/>
    <property type="evidence" value="ECO:0007669"/>
    <property type="project" value="TreeGrafter"/>
</dbReference>
<dbReference type="Pfam" id="PF03388">
    <property type="entry name" value="Lectin_leg-like"/>
    <property type="match status" value="1"/>
</dbReference>
<dbReference type="CDD" id="cd07308">
    <property type="entry name" value="lectin_leg-like"/>
    <property type="match status" value="1"/>
</dbReference>
<dbReference type="Gene3D" id="2.60.120.200">
    <property type="match status" value="1"/>
</dbReference>
<evidence type="ECO:0000313" key="10">
    <source>
        <dbReference type="EMBL" id="TMW60658.1"/>
    </source>
</evidence>
<accession>A0A8K1FJE1</accession>
<dbReference type="SUPFAM" id="SSF49899">
    <property type="entry name" value="Concanavalin A-like lectins/glucanases"/>
    <property type="match status" value="1"/>
</dbReference>
<organism evidence="10 11">
    <name type="scientific">Pythium oligandrum</name>
    <name type="common">Mycoparasitic fungus</name>
    <dbReference type="NCBI Taxonomy" id="41045"/>
    <lineage>
        <taxon>Eukaryota</taxon>
        <taxon>Sar</taxon>
        <taxon>Stramenopiles</taxon>
        <taxon>Oomycota</taxon>
        <taxon>Peronosporomycetes</taxon>
        <taxon>Pythiales</taxon>
        <taxon>Pythiaceae</taxon>
        <taxon>Pythium</taxon>
    </lineage>
</organism>
<keyword evidence="4 7" id="KW-1133">Transmembrane helix</keyword>
<dbReference type="EMBL" id="SPLM01000108">
    <property type="protein sequence ID" value="TMW60658.1"/>
    <property type="molecule type" value="Genomic_DNA"/>
</dbReference>
<comment type="caution">
    <text evidence="10">The sequence shown here is derived from an EMBL/GenBank/DDBJ whole genome shotgun (WGS) entry which is preliminary data.</text>
</comment>
<dbReference type="AlphaFoldDB" id="A0A8K1FJE1"/>
<gene>
    <name evidence="10" type="ORF">Poli38472_000700</name>
</gene>
<feature type="signal peptide" evidence="8">
    <location>
        <begin position="1"/>
        <end position="20"/>
    </location>
</feature>
<protein>
    <recommendedName>
        <fullName evidence="9">L-type lectin-like domain-containing protein</fullName>
    </recommendedName>
</protein>
<reference evidence="10" key="1">
    <citation type="submission" date="2019-03" db="EMBL/GenBank/DDBJ databases">
        <title>Long read genome sequence of the mycoparasitic Pythium oligandrum ATCC 38472 isolated from sugarbeet rhizosphere.</title>
        <authorList>
            <person name="Gaulin E."/>
        </authorList>
    </citation>
    <scope>NUCLEOTIDE SEQUENCE</scope>
    <source>
        <strain evidence="10">ATCC 38472_TT</strain>
    </source>
</reference>
<feature type="domain" description="L-type lectin-like" evidence="9">
    <location>
        <begin position="20"/>
        <end position="257"/>
    </location>
</feature>
<dbReference type="PROSITE" id="PS51328">
    <property type="entry name" value="L_LECTIN_LIKE"/>
    <property type="match status" value="1"/>
</dbReference>
<evidence type="ECO:0000256" key="4">
    <source>
        <dbReference type="ARBA" id="ARBA00022989"/>
    </source>
</evidence>
<dbReference type="InterPro" id="IPR005052">
    <property type="entry name" value="Lectin_leg"/>
</dbReference>
<dbReference type="GO" id="GO:0000139">
    <property type="term" value="C:Golgi membrane"/>
    <property type="evidence" value="ECO:0007669"/>
    <property type="project" value="TreeGrafter"/>
</dbReference>
<feature type="transmembrane region" description="Helical" evidence="7">
    <location>
        <begin position="377"/>
        <end position="396"/>
    </location>
</feature>
<keyword evidence="2 7" id="KW-0812">Transmembrane</keyword>
<dbReference type="GO" id="GO:0006888">
    <property type="term" value="P:endoplasmic reticulum to Golgi vesicle-mediated transport"/>
    <property type="evidence" value="ECO:0007669"/>
    <property type="project" value="TreeGrafter"/>
</dbReference>